<dbReference type="PROSITE" id="PS00618">
    <property type="entry name" value="RECF_2"/>
    <property type="match status" value="1"/>
</dbReference>
<keyword evidence="4 9" id="KW-0963">Cytoplasm</keyword>
<protein>
    <recommendedName>
        <fullName evidence="3 9">DNA replication and repair protein RecF</fullName>
    </recommendedName>
</protein>
<evidence type="ECO:0000256" key="6">
    <source>
        <dbReference type="ARBA" id="ARBA00022741"/>
    </source>
</evidence>
<dbReference type="EMBL" id="DXCC01000020">
    <property type="protein sequence ID" value="HIZ15488.1"/>
    <property type="molecule type" value="Genomic_DNA"/>
</dbReference>
<comment type="subcellular location">
    <subcellularLocation>
        <location evidence="1 9 10">Cytoplasm</location>
    </subcellularLocation>
</comment>
<feature type="domain" description="RecF/RecN/SMC N-terminal" evidence="11">
    <location>
        <begin position="2"/>
        <end position="335"/>
    </location>
</feature>
<feature type="binding site" evidence="9">
    <location>
        <begin position="30"/>
        <end position="37"/>
    </location>
    <ligand>
        <name>ATP</name>
        <dbReference type="ChEBI" id="CHEBI:30616"/>
    </ligand>
</feature>
<dbReference type="AlphaFoldDB" id="A0A9D2DEK7"/>
<dbReference type="PROSITE" id="PS00617">
    <property type="entry name" value="RECF_1"/>
    <property type="match status" value="1"/>
</dbReference>
<accession>A0A9D2DEK7</accession>
<dbReference type="GO" id="GO:0006302">
    <property type="term" value="P:double-strand break repair"/>
    <property type="evidence" value="ECO:0007669"/>
    <property type="project" value="TreeGrafter"/>
</dbReference>
<evidence type="ECO:0000256" key="3">
    <source>
        <dbReference type="ARBA" id="ARBA00020170"/>
    </source>
</evidence>
<dbReference type="GO" id="GO:0000731">
    <property type="term" value="P:DNA synthesis involved in DNA repair"/>
    <property type="evidence" value="ECO:0007669"/>
    <property type="project" value="TreeGrafter"/>
</dbReference>
<dbReference type="HAMAP" id="MF_00365">
    <property type="entry name" value="RecF"/>
    <property type="match status" value="1"/>
</dbReference>
<evidence type="ECO:0000256" key="4">
    <source>
        <dbReference type="ARBA" id="ARBA00022490"/>
    </source>
</evidence>
<dbReference type="Gene3D" id="1.20.1050.90">
    <property type="entry name" value="RecF/RecN/SMC, N-terminal domain"/>
    <property type="match status" value="1"/>
</dbReference>
<dbReference type="InterPro" id="IPR027417">
    <property type="entry name" value="P-loop_NTPase"/>
</dbReference>
<organism evidence="12 13">
    <name type="scientific">Candidatus Tidjanibacter faecipullorum</name>
    <dbReference type="NCBI Taxonomy" id="2838766"/>
    <lineage>
        <taxon>Bacteria</taxon>
        <taxon>Pseudomonadati</taxon>
        <taxon>Bacteroidota</taxon>
        <taxon>Bacteroidia</taxon>
        <taxon>Bacteroidales</taxon>
        <taxon>Rikenellaceae</taxon>
        <taxon>Tidjanibacter</taxon>
    </lineage>
</organism>
<dbReference type="PANTHER" id="PTHR32182">
    <property type="entry name" value="DNA REPLICATION AND REPAIR PROTEIN RECF"/>
    <property type="match status" value="1"/>
</dbReference>
<keyword evidence="9 10" id="KW-0234">DNA repair</keyword>
<evidence type="ECO:0000259" key="11">
    <source>
        <dbReference type="Pfam" id="PF02463"/>
    </source>
</evidence>
<dbReference type="InterPro" id="IPR042174">
    <property type="entry name" value="RecF_2"/>
</dbReference>
<dbReference type="PANTHER" id="PTHR32182:SF0">
    <property type="entry name" value="DNA REPLICATION AND REPAIR PROTEIN RECF"/>
    <property type="match status" value="1"/>
</dbReference>
<dbReference type="SUPFAM" id="SSF52540">
    <property type="entry name" value="P-loop containing nucleoside triphosphate hydrolases"/>
    <property type="match status" value="1"/>
</dbReference>
<comment type="similarity">
    <text evidence="2 9 10">Belongs to the RecF family.</text>
</comment>
<proteinExistence type="inferred from homology"/>
<evidence type="ECO:0000256" key="7">
    <source>
        <dbReference type="ARBA" id="ARBA00022840"/>
    </source>
</evidence>
<dbReference type="Proteomes" id="UP000824014">
    <property type="component" value="Unassembled WGS sequence"/>
</dbReference>
<evidence type="ECO:0000256" key="10">
    <source>
        <dbReference type="RuleBase" id="RU000578"/>
    </source>
</evidence>
<dbReference type="GO" id="GO:0009432">
    <property type="term" value="P:SOS response"/>
    <property type="evidence" value="ECO:0007669"/>
    <property type="project" value="UniProtKB-UniRule"/>
</dbReference>
<dbReference type="InterPro" id="IPR003395">
    <property type="entry name" value="RecF/RecN/SMC_N"/>
</dbReference>
<keyword evidence="6 9" id="KW-0547">Nucleotide-binding</keyword>
<reference evidence="12" key="2">
    <citation type="submission" date="2021-04" db="EMBL/GenBank/DDBJ databases">
        <authorList>
            <person name="Gilroy R."/>
        </authorList>
    </citation>
    <scope>NUCLEOTIDE SEQUENCE</scope>
    <source>
        <strain evidence="12">ChiHjej11B10-19426</strain>
    </source>
</reference>
<keyword evidence="8 9" id="KW-0238">DNA-binding</keyword>
<evidence type="ECO:0000256" key="9">
    <source>
        <dbReference type="HAMAP-Rule" id="MF_00365"/>
    </source>
</evidence>
<evidence type="ECO:0000256" key="8">
    <source>
        <dbReference type="ARBA" id="ARBA00023125"/>
    </source>
</evidence>
<comment type="function">
    <text evidence="9 10">The RecF protein is involved in DNA metabolism; it is required for DNA replication and normal SOS inducibility. RecF binds preferentially to single-stranded, linear DNA. It also seems to bind ATP.</text>
</comment>
<dbReference type="GO" id="GO:0005737">
    <property type="term" value="C:cytoplasm"/>
    <property type="evidence" value="ECO:0007669"/>
    <property type="project" value="UniProtKB-SubCell"/>
</dbReference>
<reference evidence="12" key="1">
    <citation type="journal article" date="2021" name="PeerJ">
        <title>Extensive microbial diversity within the chicken gut microbiome revealed by metagenomics and culture.</title>
        <authorList>
            <person name="Gilroy R."/>
            <person name="Ravi A."/>
            <person name="Getino M."/>
            <person name="Pursley I."/>
            <person name="Horton D.L."/>
            <person name="Alikhan N.F."/>
            <person name="Baker D."/>
            <person name="Gharbi K."/>
            <person name="Hall N."/>
            <person name="Watson M."/>
            <person name="Adriaenssens E.M."/>
            <person name="Foster-Nyarko E."/>
            <person name="Jarju S."/>
            <person name="Secka A."/>
            <person name="Antonio M."/>
            <person name="Oren A."/>
            <person name="Chaudhuri R.R."/>
            <person name="La Ragione R."/>
            <person name="Hildebrand F."/>
            <person name="Pallen M.J."/>
        </authorList>
    </citation>
    <scope>NUCLEOTIDE SEQUENCE</scope>
    <source>
        <strain evidence="12">ChiHjej11B10-19426</strain>
    </source>
</reference>
<name>A0A9D2DEK7_9BACT</name>
<keyword evidence="9 10" id="KW-0742">SOS response</keyword>
<dbReference type="GO" id="GO:0006260">
    <property type="term" value="P:DNA replication"/>
    <property type="evidence" value="ECO:0007669"/>
    <property type="project" value="UniProtKB-UniRule"/>
</dbReference>
<dbReference type="InterPro" id="IPR001238">
    <property type="entry name" value="DNA-binding_RecF"/>
</dbReference>
<evidence type="ECO:0000256" key="2">
    <source>
        <dbReference type="ARBA" id="ARBA00008016"/>
    </source>
</evidence>
<comment type="caution">
    <text evidence="12">The sequence shown here is derived from an EMBL/GenBank/DDBJ whole genome shotgun (WGS) entry which is preliminary data.</text>
</comment>
<dbReference type="Pfam" id="PF02463">
    <property type="entry name" value="SMC_N"/>
    <property type="match status" value="1"/>
</dbReference>
<evidence type="ECO:0000313" key="12">
    <source>
        <dbReference type="EMBL" id="HIZ15488.1"/>
    </source>
</evidence>
<keyword evidence="5 9" id="KW-0235">DNA replication</keyword>
<evidence type="ECO:0000313" key="13">
    <source>
        <dbReference type="Proteomes" id="UP000824014"/>
    </source>
</evidence>
<keyword evidence="9 10" id="KW-0227">DNA damage</keyword>
<dbReference type="NCBIfam" id="TIGR00611">
    <property type="entry name" value="recf"/>
    <property type="match status" value="1"/>
</dbReference>
<evidence type="ECO:0000256" key="1">
    <source>
        <dbReference type="ARBA" id="ARBA00004496"/>
    </source>
</evidence>
<dbReference type="InterPro" id="IPR018078">
    <property type="entry name" value="DNA-binding_RecF_CS"/>
</dbReference>
<keyword evidence="7 9" id="KW-0067">ATP-binding</keyword>
<evidence type="ECO:0000256" key="5">
    <source>
        <dbReference type="ARBA" id="ARBA00022705"/>
    </source>
</evidence>
<dbReference type="GO" id="GO:0005524">
    <property type="term" value="F:ATP binding"/>
    <property type="evidence" value="ECO:0007669"/>
    <property type="project" value="UniProtKB-UniRule"/>
</dbReference>
<dbReference type="Gene3D" id="3.40.50.300">
    <property type="entry name" value="P-loop containing nucleotide triphosphate hydrolases"/>
    <property type="match status" value="1"/>
</dbReference>
<sequence>MYIRKLSLLNFKNIAQADLTLREGINCFTGRNGAGKTNVIDAVWYLSMCKSALTMTDGQSIRHGEEFFLLSGDYTADDGRHETVTCSFRRGNGKVLKRNGKEYERLSDHIGMIPAVIVSPADSFLVSDAADERRKWLNAFISQHDRDYLNALIRYNRALAERNRLLKQLQSPQQGELLEVFDMQLAAHGRTIHAARAAAVRELRPIVEEYYRIISGDREQVSLDYRSELNDTEPEALLEASRARDIANQFTTSGVHRDDMVMKIGGYPLRKYGSQGQQKSFLIALKLAQHAIQTERGGERPILLLDDLFDKLDAGRLEALITLVNDRRFGQIVISDCNRTRLTSILESCAADYAHFEVEAGTIVPEK</sequence>
<dbReference type="GO" id="GO:0003697">
    <property type="term" value="F:single-stranded DNA binding"/>
    <property type="evidence" value="ECO:0007669"/>
    <property type="project" value="UniProtKB-UniRule"/>
</dbReference>
<gene>
    <name evidence="9 12" type="primary">recF</name>
    <name evidence="12" type="ORF">H9816_06220</name>
</gene>